<sequence length="292" mass="33172">MSVDTFNEIHRGRDGADEFSGQKTVTRYTRVFRATTTSNTDEAVAVKGHSSCPRIGSIYPEDIRAKCRRVRARNESFSKRVWLVTANYSTEFEAEENPLDDPVVVVWDTEQFQRPFYKDRNGKAILTAAGNYFDPPVEGDDSRWAPVITYNAPQVPGWLLNYRDAINTRQFKIDGVVVNIRKGKVQAIRIGEWQERNDTAYRTVVIRLHLIDNADQETWIRKTLNHDLYQVDPFTGEQSPCTDKNGDPTAIPVLLTIAGVQINNPSPDNATFIDSELYKEQDFIPLPGCTEP</sequence>
<dbReference type="AlphaFoldDB" id="A0A0F9RMP4"/>
<evidence type="ECO:0000313" key="1">
    <source>
        <dbReference type="EMBL" id="KKN18573.1"/>
    </source>
</evidence>
<reference evidence="1" key="1">
    <citation type="journal article" date="2015" name="Nature">
        <title>Complex archaea that bridge the gap between prokaryotes and eukaryotes.</title>
        <authorList>
            <person name="Spang A."/>
            <person name="Saw J.H."/>
            <person name="Jorgensen S.L."/>
            <person name="Zaremba-Niedzwiedzka K."/>
            <person name="Martijn J."/>
            <person name="Lind A.E."/>
            <person name="van Eijk R."/>
            <person name="Schleper C."/>
            <person name="Guy L."/>
            <person name="Ettema T.J."/>
        </authorList>
    </citation>
    <scope>NUCLEOTIDE SEQUENCE</scope>
</reference>
<name>A0A0F9RMP4_9ZZZZ</name>
<dbReference type="EMBL" id="LAZR01003413">
    <property type="protein sequence ID" value="KKN18573.1"/>
    <property type="molecule type" value="Genomic_DNA"/>
</dbReference>
<gene>
    <name evidence="1" type="ORF">LCGC14_0954380</name>
</gene>
<organism evidence="1">
    <name type="scientific">marine sediment metagenome</name>
    <dbReference type="NCBI Taxonomy" id="412755"/>
    <lineage>
        <taxon>unclassified sequences</taxon>
        <taxon>metagenomes</taxon>
        <taxon>ecological metagenomes</taxon>
    </lineage>
</organism>
<accession>A0A0F9RMP4</accession>
<comment type="caution">
    <text evidence="1">The sequence shown here is derived from an EMBL/GenBank/DDBJ whole genome shotgun (WGS) entry which is preliminary data.</text>
</comment>
<proteinExistence type="predicted"/>
<protein>
    <submittedName>
        <fullName evidence="1">Uncharacterized protein</fullName>
    </submittedName>
</protein>